<keyword evidence="3" id="KW-1185">Reference proteome</keyword>
<name>A0A835HHB0_9MAGN</name>
<reference evidence="2 3" key="1">
    <citation type="submission" date="2020-10" db="EMBL/GenBank/DDBJ databases">
        <title>The Coptis chinensis genome and diversification of protoberbering-type alkaloids.</title>
        <authorList>
            <person name="Wang B."/>
            <person name="Shu S."/>
            <person name="Song C."/>
            <person name="Liu Y."/>
        </authorList>
    </citation>
    <scope>NUCLEOTIDE SEQUENCE [LARGE SCALE GENOMIC DNA]</scope>
    <source>
        <strain evidence="2">HL-2020</strain>
        <tissue evidence="2">Leaf</tissue>
    </source>
</reference>
<feature type="region of interest" description="Disordered" evidence="1">
    <location>
        <begin position="1"/>
        <end position="28"/>
    </location>
</feature>
<evidence type="ECO:0000256" key="1">
    <source>
        <dbReference type="SAM" id="MobiDB-lite"/>
    </source>
</evidence>
<dbReference type="AlphaFoldDB" id="A0A835HHB0"/>
<organism evidence="2 3">
    <name type="scientific">Coptis chinensis</name>
    <dbReference type="NCBI Taxonomy" id="261450"/>
    <lineage>
        <taxon>Eukaryota</taxon>
        <taxon>Viridiplantae</taxon>
        <taxon>Streptophyta</taxon>
        <taxon>Embryophyta</taxon>
        <taxon>Tracheophyta</taxon>
        <taxon>Spermatophyta</taxon>
        <taxon>Magnoliopsida</taxon>
        <taxon>Ranunculales</taxon>
        <taxon>Ranunculaceae</taxon>
        <taxon>Coptidoideae</taxon>
        <taxon>Coptis</taxon>
    </lineage>
</organism>
<protein>
    <submittedName>
        <fullName evidence="2">Uncharacterized protein</fullName>
    </submittedName>
</protein>
<comment type="caution">
    <text evidence="2">The sequence shown here is derived from an EMBL/GenBank/DDBJ whole genome shotgun (WGS) entry which is preliminary data.</text>
</comment>
<gene>
    <name evidence="2" type="ORF">IFM89_036346</name>
</gene>
<sequence>MDEEQIKREKGKSSREHMKLPHTSGRHGCARIEGDLIKESPYGKVTRTQIFVATHTSKNGSCFPAVKLSLDEIKRLVSLDPFLGNKDLDNDPMAKVLGRDGKGRVRGLGIGVSKTVVHAAAPYNRIAEEEKRKRGTTNGNFRLVMQRLDEESRARKILEEKLEVYARDPPEFENISQTRHRSPVVDEESHVMPYGRCLLKNFKRKSVALGSVSSDFTSSDSYSITVDDIFDYTTELYIGEGTLGDVSIGDTIKWPKTFVEPI</sequence>
<dbReference type="EMBL" id="JADFTS010000007">
    <property type="protein sequence ID" value="KAF9599220.1"/>
    <property type="molecule type" value="Genomic_DNA"/>
</dbReference>
<accession>A0A835HHB0</accession>
<evidence type="ECO:0000313" key="2">
    <source>
        <dbReference type="EMBL" id="KAF9599220.1"/>
    </source>
</evidence>
<evidence type="ECO:0000313" key="3">
    <source>
        <dbReference type="Proteomes" id="UP000631114"/>
    </source>
</evidence>
<dbReference type="Proteomes" id="UP000631114">
    <property type="component" value="Unassembled WGS sequence"/>
</dbReference>
<feature type="compositionally biased region" description="Basic and acidic residues" evidence="1">
    <location>
        <begin position="1"/>
        <end position="19"/>
    </location>
</feature>
<dbReference type="InterPro" id="IPR004252">
    <property type="entry name" value="Probable_transposase_24"/>
</dbReference>
<proteinExistence type="predicted"/>
<dbReference type="Pfam" id="PF03004">
    <property type="entry name" value="Transposase_24"/>
    <property type="match status" value="1"/>
</dbReference>